<dbReference type="AlphaFoldDB" id="A0A934SUX8"/>
<protein>
    <submittedName>
        <fullName evidence="1">Uncharacterized protein</fullName>
    </submittedName>
</protein>
<organism evidence="1 2">
    <name type="scientific">Noviherbaspirillum pedocola</name>
    <dbReference type="NCBI Taxonomy" id="2801341"/>
    <lineage>
        <taxon>Bacteria</taxon>
        <taxon>Pseudomonadati</taxon>
        <taxon>Pseudomonadota</taxon>
        <taxon>Betaproteobacteria</taxon>
        <taxon>Burkholderiales</taxon>
        <taxon>Oxalobacteraceae</taxon>
        <taxon>Noviherbaspirillum</taxon>
    </lineage>
</organism>
<evidence type="ECO:0000313" key="2">
    <source>
        <dbReference type="Proteomes" id="UP000622890"/>
    </source>
</evidence>
<dbReference type="EMBL" id="JAEPBG010000006">
    <property type="protein sequence ID" value="MBK4736039.1"/>
    <property type="molecule type" value="Genomic_DNA"/>
</dbReference>
<gene>
    <name evidence="1" type="ORF">JJB74_15565</name>
</gene>
<keyword evidence="2" id="KW-1185">Reference proteome</keyword>
<sequence>MQDTTHPINEVARIVVVIPGSYHRHRHMVIVRDAGAGLCVIGQEPTSYPFNSGECAVGTMCSYRAALTVRGRLLLNGERVTPEYYLRTWRAVVPTSPEDLRQRHGVEAFARIAVNLAAERAKSWRHTEEGSRVHNLDSFFATYPLDDAGIVTVPLDTVKAFADLETWRSNCARETGGNYLALSPVTFLASDVDTAGEARGASCTYAYQQAELI</sequence>
<comment type="caution">
    <text evidence="1">The sequence shown here is derived from an EMBL/GenBank/DDBJ whole genome shotgun (WGS) entry which is preliminary data.</text>
</comment>
<dbReference type="Proteomes" id="UP000622890">
    <property type="component" value="Unassembled WGS sequence"/>
</dbReference>
<name>A0A934SUX8_9BURK</name>
<reference evidence="1" key="1">
    <citation type="submission" date="2021-01" db="EMBL/GenBank/DDBJ databases">
        <title>Genome sequence of strain Noviherbaspirillum sp. DKR-6.</title>
        <authorList>
            <person name="Chaudhary D.K."/>
        </authorList>
    </citation>
    <scope>NUCLEOTIDE SEQUENCE</scope>
    <source>
        <strain evidence="1">DKR-6</strain>
    </source>
</reference>
<dbReference type="RefSeq" id="WP_200593051.1">
    <property type="nucleotide sequence ID" value="NZ_JAEPBG010000006.1"/>
</dbReference>
<evidence type="ECO:0000313" key="1">
    <source>
        <dbReference type="EMBL" id="MBK4736039.1"/>
    </source>
</evidence>
<accession>A0A934SUX8</accession>
<proteinExistence type="predicted"/>